<dbReference type="EnsemblPlants" id="Bo6g053690.1">
    <property type="protein sequence ID" value="Bo6g053690.1"/>
    <property type="gene ID" value="Bo6g053690"/>
</dbReference>
<reference evidence="2 3" key="1">
    <citation type="journal article" date="2014" name="Genome Biol.">
        <title>Transcriptome and methylome profiling reveals relics of genome dominance in the mesopolyploid Brassica oleracea.</title>
        <authorList>
            <person name="Parkin I.A."/>
            <person name="Koh C."/>
            <person name="Tang H."/>
            <person name="Robinson S.J."/>
            <person name="Kagale S."/>
            <person name="Clarke W.E."/>
            <person name="Town C.D."/>
            <person name="Nixon J."/>
            <person name="Krishnakumar V."/>
            <person name="Bidwell S.L."/>
            <person name="Denoeud F."/>
            <person name="Belcram H."/>
            <person name="Links M.G."/>
            <person name="Just J."/>
            <person name="Clarke C."/>
            <person name="Bender T."/>
            <person name="Huebert T."/>
            <person name="Mason A.S."/>
            <person name="Pires J.C."/>
            <person name="Barker G."/>
            <person name="Moore J."/>
            <person name="Walley P.G."/>
            <person name="Manoli S."/>
            <person name="Batley J."/>
            <person name="Edwards D."/>
            <person name="Nelson M.N."/>
            <person name="Wang X."/>
            <person name="Paterson A.H."/>
            <person name="King G."/>
            <person name="Bancroft I."/>
            <person name="Chalhoub B."/>
            <person name="Sharpe A.G."/>
        </authorList>
    </citation>
    <scope>NUCLEOTIDE SEQUENCE</scope>
    <source>
        <strain evidence="2 3">cv. TO1000</strain>
    </source>
</reference>
<evidence type="ECO:0000313" key="3">
    <source>
        <dbReference type="Proteomes" id="UP000032141"/>
    </source>
</evidence>
<dbReference type="GO" id="GO:0004523">
    <property type="term" value="F:RNA-DNA hybrid ribonuclease activity"/>
    <property type="evidence" value="ECO:0007669"/>
    <property type="project" value="InterPro"/>
</dbReference>
<dbReference type="PANTHER" id="PTHR47074">
    <property type="entry name" value="BNAC02G40300D PROTEIN"/>
    <property type="match status" value="1"/>
</dbReference>
<dbReference type="InterPro" id="IPR002156">
    <property type="entry name" value="RNaseH_domain"/>
</dbReference>
<name>A0A0D3CSI7_BRAOL</name>
<organism evidence="2 3">
    <name type="scientific">Brassica oleracea var. oleracea</name>
    <dbReference type="NCBI Taxonomy" id="109376"/>
    <lineage>
        <taxon>Eukaryota</taxon>
        <taxon>Viridiplantae</taxon>
        <taxon>Streptophyta</taxon>
        <taxon>Embryophyta</taxon>
        <taxon>Tracheophyta</taxon>
        <taxon>Spermatophyta</taxon>
        <taxon>Magnoliopsida</taxon>
        <taxon>eudicotyledons</taxon>
        <taxon>Gunneridae</taxon>
        <taxon>Pentapetalae</taxon>
        <taxon>rosids</taxon>
        <taxon>malvids</taxon>
        <taxon>Brassicales</taxon>
        <taxon>Brassicaceae</taxon>
        <taxon>Brassiceae</taxon>
        <taxon>Brassica</taxon>
    </lineage>
</organism>
<proteinExistence type="predicted"/>
<evidence type="ECO:0000313" key="2">
    <source>
        <dbReference type="EnsemblPlants" id="Bo6g053690.1"/>
    </source>
</evidence>
<dbReference type="KEGG" id="boe:106297554"/>
<dbReference type="eggNOG" id="KOG1075">
    <property type="taxonomic scope" value="Eukaryota"/>
</dbReference>
<dbReference type="HOGENOM" id="CLU_147628_0_0_1"/>
<dbReference type="AlphaFoldDB" id="A0A0D3CSI7"/>
<dbReference type="RefSeq" id="XP_013589224.1">
    <property type="nucleotide sequence ID" value="XM_013733770.1"/>
</dbReference>
<dbReference type="Pfam" id="PF13456">
    <property type="entry name" value="RVT_3"/>
    <property type="match status" value="1"/>
</dbReference>
<dbReference type="OrthoDB" id="1113413at2759"/>
<keyword evidence="3" id="KW-1185">Reference proteome</keyword>
<feature type="domain" description="RNase H type-1" evidence="1">
    <location>
        <begin position="11"/>
        <end position="130"/>
    </location>
</feature>
<dbReference type="Gramene" id="Bo6g053690.1">
    <property type="protein sequence ID" value="Bo6g053690.1"/>
    <property type="gene ID" value="Bo6g053690"/>
</dbReference>
<accession>A0A0D3CSI7</accession>
<dbReference type="InterPro" id="IPR052929">
    <property type="entry name" value="RNase_H-like_EbsB-rel"/>
</dbReference>
<evidence type="ECO:0000259" key="1">
    <source>
        <dbReference type="Pfam" id="PF13456"/>
    </source>
</evidence>
<dbReference type="Proteomes" id="UP000032141">
    <property type="component" value="Chromosome C6"/>
</dbReference>
<sequence length="148" mass="16586">MKPPSGTLKCNVRSSWSNDQQMSGAAWILRNHNGDALLHSRRSYSLAFSHTLADLHSLHWAVESMVNLKQTRIIFEFSLPSLRDALANPSSHPESQWLFDAVHVLPQKLDSWCLRVAPSSENKAALEIATSVTRDLRLHSYVARNGPS</sequence>
<reference evidence="2" key="2">
    <citation type="submission" date="2015-03" db="UniProtKB">
        <authorList>
            <consortium name="EnsemblPlants"/>
        </authorList>
    </citation>
    <scope>IDENTIFICATION</scope>
</reference>
<dbReference type="PANTHER" id="PTHR47074:SF11">
    <property type="entry name" value="REVERSE TRANSCRIPTASE-LIKE PROTEIN"/>
    <property type="match status" value="1"/>
</dbReference>
<protein>
    <recommendedName>
        <fullName evidence="1">RNase H type-1 domain-containing protein</fullName>
    </recommendedName>
</protein>
<dbReference type="GeneID" id="106297554"/>
<dbReference type="GO" id="GO:0003676">
    <property type="term" value="F:nucleic acid binding"/>
    <property type="evidence" value="ECO:0007669"/>
    <property type="project" value="InterPro"/>
</dbReference>